<dbReference type="PANTHER" id="PTHR15852:SF54">
    <property type="entry name" value="PROTEIN SSUH2 HOMOLOG"/>
    <property type="match status" value="1"/>
</dbReference>
<dbReference type="Proteomes" id="UP000642809">
    <property type="component" value="Unassembled WGS sequence"/>
</dbReference>
<evidence type="ECO:0008006" key="3">
    <source>
        <dbReference type="Google" id="ProtNLM"/>
    </source>
</evidence>
<dbReference type="SUPFAM" id="SSF57938">
    <property type="entry name" value="DnaJ/Hsp40 cysteine-rich domain"/>
    <property type="match status" value="1"/>
</dbReference>
<dbReference type="SUPFAM" id="SSF48452">
    <property type="entry name" value="TPR-like"/>
    <property type="match status" value="1"/>
</dbReference>
<accession>A0A8J3CWG9</accession>
<gene>
    <name evidence="1" type="ORF">GCM10008106_06820</name>
</gene>
<proteinExistence type="predicted"/>
<evidence type="ECO:0000313" key="2">
    <source>
        <dbReference type="Proteomes" id="UP000642809"/>
    </source>
</evidence>
<organism evidence="1 2">
    <name type="scientific">Mongoliitalea lutea</name>
    <dbReference type="NCBI Taxonomy" id="849756"/>
    <lineage>
        <taxon>Bacteria</taxon>
        <taxon>Pseudomonadati</taxon>
        <taxon>Bacteroidota</taxon>
        <taxon>Cytophagia</taxon>
        <taxon>Cytophagales</taxon>
        <taxon>Cyclobacteriaceae</taxon>
        <taxon>Mongoliitalea</taxon>
    </lineage>
</organism>
<keyword evidence="2" id="KW-1185">Reference proteome</keyword>
<dbReference type="InterPro" id="IPR036410">
    <property type="entry name" value="HSP_DnaJ_Cys-rich_dom_sf"/>
</dbReference>
<protein>
    <recommendedName>
        <fullName evidence="3">Molecular chaperone DnaJ</fullName>
    </recommendedName>
</protein>
<comment type="caution">
    <text evidence="1">The sequence shown here is derived from an EMBL/GenBank/DDBJ whole genome shotgun (WGS) entry which is preliminary data.</text>
</comment>
<reference evidence="1" key="1">
    <citation type="journal article" date="2014" name="Int. J. Syst. Evol. Microbiol.">
        <title>Complete genome sequence of Corynebacterium casei LMG S-19264T (=DSM 44701T), isolated from a smear-ripened cheese.</title>
        <authorList>
            <consortium name="US DOE Joint Genome Institute (JGI-PGF)"/>
            <person name="Walter F."/>
            <person name="Albersmeier A."/>
            <person name="Kalinowski J."/>
            <person name="Ruckert C."/>
        </authorList>
    </citation>
    <scope>NUCLEOTIDE SEQUENCE</scope>
    <source>
        <strain evidence="1">KCTC 23224</strain>
    </source>
</reference>
<reference evidence="1" key="2">
    <citation type="submission" date="2020-09" db="EMBL/GenBank/DDBJ databases">
        <authorList>
            <person name="Sun Q."/>
            <person name="Kim S."/>
        </authorList>
    </citation>
    <scope>NUCLEOTIDE SEQUENCE</scope>
    <source>
        <strain evidence="1">KCTC 23224</strain>
    </source>
</reference>
<dbReference type="InterPro" id="IPR011990">
    <property type="entry name" value="TPR-like_helical_dom_sf"/>
</dbReference>
<sequence length="213" mass="24355">MNSALTEMEKGDYQKANTFFRQIIESNQPIPPEMPYFFAETLFQLEQYDNSQNFLSRYLQINGFRGENYQKAKDLEERLKEPLKAIQACDLCDRRGYRYALCTTCEGEKKISQPCNYCKGRGAVGCNRCFGKGLVTRRNIFNIVEYHECGQCSGQGKHTCPQCEGSLEEVSDCRSCNGLGRMVEENICNHQAAPKHMSLVFQKLQSLHANTNE</sequence>
<dbReference type="Gene3D" id="1.25.40.10">
    <property type="entry name" value="Tetratricopeptide repeat domain"/>
    <property type="match status" value="1"/>
</dbReference>
<dbReference type="EMBL" id="BMYF01000003">
    <property type="protein sequence ID" value="GHB28759.1"/>
    <property type="molecule type" value="Genomic_DNA"/>
</dbReference>
<dbReference type="PANTHER" id="PTHR15852">
    <property type="entry name" value="PLASTID TRANSCRIPTIONALLY ACTIVE PROTEIN"/>
    <property type="match status" value="1"/>
</dbReference>
<evidence type="ECO:0000313" key="1">
    <source>
        <dbReference type="EMBL" id="GHB28759.1"/>
    </source>
</evidence>
<dbReference type="AlphaFoldDB" id="A0A8J3CWG9"/>
<name>A0A8J3CWG9_9BACT</name>